<dbReference type="GO" id="GO:0038023">
    <property type="term" value="F:signaling receptor activity"/>
    <property type="evidence" value="ECO:0007669"/>
    <property type="project" value="InterPro"/>
</dbReference>
<proteinExistence type="inferred from homology"/>
<feature type="domain" description="Secretin/TonB short N-terminal" evidence="17">
    <location>
        <begin position="69"/>
        <end position="120"/>
    </location>
</feature>
<keyword evidence="12 18" id="KW-0675">Receptor</keyword>
<evidence type="ECO:0000313" key="19">
    <source>
        <dbReference type="Proteomes" id="UP000326611"/>
    </source>
</evidence>
<dbReference type="OrthoDB" id="8663017at2"/>
<dbReference type="InterPro" id="IPR011662">
    <property type="entry name" value="Secretin/TonB_short_N"/>
</dbReference>
<dbReference type="Gene3D" id="2.40.170.20">
    <property type="entry name" value="TonB-dependent receptor, beta-barrel domain"/>
    <property type="match status" value="1"/>
</dbReference>
<evidence type="ECO:0000256" key="15">
    <source>
        <dbReference type="RuleBase" id="RU003357"/>
    </source>
</evidence>
<dbReference type="InterPro" id="IPR039426">
    <property type="entry name" value="TonB-dep_rcpt-like"/>
</dbReference>
<keyword evidence="7 16" id="KW-0732">Signal</keyword>
<dbReference type="RefSeq" id="WP_150771462.1">
    <property type="nucleotide sequence ID" value="NZ_CABVIY010000004.1"/>
</dbReference>
<evidence type="ECO:0000256" key="5">
    <source>
        <dbReference type="ARBA" id="ARBA00022496"/>
    </source>
</evidence>
<keyword evidence="5" id="KW-0410">Iron transport</keyword>
<keyword evidence="9" id="KW-0406">Ion transport</keyword>
<evidence type="ECO:0000256" key="7">
    <source>
        <dbReference type="ARBA" id="ARBA00022729"/>
    </source>
</evidence>
<dbReference type="PANTHER" id="PTHR32552:SF74">
    <property type="entry name" value="HYDROXAMATE SIDEROPHORE RECEPTOR FHUE"/>
    <property type="match status" value="1"/>
</dbReference>
<dbReference type="NCBIfam" id="TIGR01783">
    <property type="entry name" value="TonB-siderophor"/>
    <property type="match status" value="1"/>
</dbReference>
<dbReference type="InterPro" id="IPR036942">
    <property type="entry name" value="Beta-barrel_TonB_sf"/>
</dbReference>
<keyword evidence="11 14" id="KW-0472">Membrane</keyword>
<comment type="subcellular location">
    <subcellularLocation>
        <location evidence="1 14">Cell outer membrane</location>
        <topology evidence="1 14">Multi-pass membrane protein</topology>
    </subcellularLocation>
</comment>
<evidence type="ECO:0000256" key="3">
    <source>
        <dbReference type="ARBA" id="ARBA00022448"/>
    </source>
</evidence>
<evidence type="ECO:0000259" key="17">
    <source>
        <dbReference type="SMART" id="SM00965"/>
    </source>
</evidence>
<dbReference type="Pfam" id="PF07660">
    <property type="entry name" value="STN"/>
    <property type="match status" value="1"/>
</dbReference>
<dbReference type="Pfam" id="PF07715">
    <property type="entry name" value="Plug"/>
    <property type="match status" value="1"/>
</dbReference>
<dbReference type="GO" id="GO:0009279">
    <property type="term" value="C:cell outer membrane"/>
    <property type="evidence" value="ECO:0007669"/>
    <property type="project" value="UniProtKB-SubCell"/>
</dbReference>
<dbReference type="PROSITE" id="PS52016">
    <property type="entry name" value="TONB_DEPENDENT_REC_3"/>
    <property type="match status" value="1"/>
</dbReference>
<dbReference type="AlphaFoldDB" id="A0A5E7TBI6"/>
<evidence type="ECO:0000256" key="13">
    <source>
        <dbReference type="ARBA" id="ARBA00023237"/>
    </source>
</evidence>
<dbReference type="PROSITE" id="PS51257">
    <property type="entry name" value="PROKAR_LIPOPROTEIN"/>
    <property type="match status" value="1"/>
</dbReference>
<comment type="similarity">
    <text evidence="2 14 15">Belongs to the TonB-dependent receptor family.</text>
</comment>
<evidence type="ECO:0000256" key="1">
    <source>
        <dbReference type="ARBA" id="ARBA00004571"/>
    </source>
</evidence>
<dbReference type="InterPro" id="IPR012910">
    <property type="entry name" value="Plug_dom"/>
</dbReference>
<dbReference type="EMBL" id="CABVIY010000004">
    <property type="protein sequence ID" value="VVP93043.1"/>
    <property type="molecule type" value="Genomic_DNA"/>
</dbReference>
<keyword evidence="4 14" id="KW-1134">Transmembrane beta strand</keyword>
<feature type="signal peptide" evidence="16">
    <location>
        <begin position="1"/>
        <end position="35"/>
    </location>
</feature>
<evidence type="ECO:0000313" key="18">
    <source>
        <dbReference type="EMBL" id="VVP93043.1"/>
    </source>
</evidence>
<keyword evidence="13 14" id="KW-0998">Cell outer membrane</keyword>
<dbReference type="PANTHER" id="PTHR32552">
    <property type="entry name" value="FERRICHROME IRON RECEPTOR-RELATED"/>
    <property type="match status" value="1"/>
</dbReference>
<evidence type="ECO:0000256" key="6">
    <source>
        <dbReference type="ARBA" id="ARBA00022692"/>
    </source>
</evidence>
<dbReference type="FunFam" id="2.170.130.10:FF:000010">
    <property type="entry name" value="Ferripyoverdine receptor"/>
    <property type="match status" value="1"/>
</dbReference>
<dbReference type="Pfam" id="PF00593">
    <property type="entry name" value="TonB_dep_Rec_b-barrel"/>
    <property type="match status" value="1"/>
</dbReference>
<evidence type="ECO:0000256" key="12">
    <source>
        <dbReference type="ARBA" id="ARBA00023170"/>
    </source>
</evidence>
<evidence type="ECO:0000256" key="2">
    <source>
        <dbReference type="ARBA" id="ARBA00009810"/>
    </source>
</evidence>
<keyword evidence="3 14" id="KW-0813">Transport</keyword>
<dbReference type="GO" id="GO:0015344">
    <property type="term" value="F:siderophore uptake transmembrane transporter activity"/>
    <property type="evidence" value="ECO:0007669"/>
    <property type="project" value="TreeGrafter"/>
</dbReference>
<dbReference type="Proteomes" id="UP000326611">
    <property type="component" value="Unassembled WGS sequence"/>
</dbReference>
<name>A0A5E7TBI6_PSEFL</name>
<feature type="chain" id="PRO_5022897120" evidence="16">
    <location>
        <begin position="36"/>
        <end position="807"/>
    </location>
</feature>
<organism evidence="18 19">
    <name type="scientific">Pseudomonas fluorescens</name>
    <dbReference type="NCBI Taxonomy" id="294"/>
    <lineage>
        <taxon>Bacteria</taxon>
        <taxon>Pseudomonadati</taxon>
        <taxon>Pseudomonadota</taxon>
        <taxon>Gammaproteobacteria</taxon>
        <taxon>Pseudomonadales</taxon>
        <taxon>Pseudomonadaceae</taxon>
        <taxon>Pseudomonas</taxon>
    </lineage>
</organism>
<evidence type="ECO:0000256" key="16">
    <source>
        <dbReference type="SAM" id="SignalP"/>
    </source>
</evidence>
<evidence type="ECO:0000256" key="11">
    <source>
        <dbReference type="ARBA" id="ARBA00023136"/>
    </source>
</evidence>
<dbReference type="InterPro" id="IPR010105">
    <property type="entry name" value="TonB_sidphr_rcpt"/>
</dbReference>
<evidence type="ECO:0000256" key="8">
    <source>
        <dbReference type="ARBA" id="ARBA00023004"/>
    </source>
</evidence>
<evidence type="ECO:0000256" key="9">
    <source>
        <dbReference type="ARBA" id="ARBA00023065"/>
    </source>
</evidence>
<dbReference type="GO" id="GO:0015891">
    <property type="term" value="P:siderophore transport"/>
    <property type="evidence" value="ECO:0007669"/>
    <property type="project" value="InterPro"/>
</dbReference>
<dbReference type="CDD" id="cd01347">
    <property type="entry name" value="ligand_gated_channel"/>
    <property type="match status" value="1"/>
</dbReference>
<accession>A0A5E7TBI6</accession>
<dbReference type="InterPro" id="IPR037066">
    <property type="entry name" value="Plug_dom_sf"/>
</dbReference>
<keyword evidence="8" id="KW-0408">Iron</keyword>
<evidence type="ECO:0000256" key="10">
    <source>
        <dbReference type="ARBA" id="ARBA00023077"/>
    </source>
</evidence>
<gene>
    <name evidence="18" type="primary">fpvA_3</name>
    <name evidence="18" type="ORF">PS918_03433</name>
</gene>
<dbReference type="SMART" id="SM00965">
    <property type="entry name" value="STN"/>
    <property type="match status" value="1"/>
</dbReference>
<evidence type="ECO:0000256" key="4">
    <source>
        <dbReference type="ARBA" id="ARBA00022452"/>
    </source>
</evidence>
<dbReference type="InterPro" id="IPR000531">
    <property type="entry name" value="Beta-barrel_TonB"/>
</dbReference>
<dbReference type="Gene3D" id="2.170.130.10">
    <property type="entry name" value="TonB-dependent receptor, plug domain"/>
    <property type="match status" value="1"/>
</dbReference>
<sequence length="807" mass="88631" precursor="true">MPVARSIPFTPPLRRAACHALASLLISGACTQAWAAQPQASSIADARRYQIPAGPLGHTLSRFAADSHIALSFDPALTDGLQSPGLSGSYSPFEALTRLLSGTGLEMIQRSDASYTLVRSAHGDALQLGATSITGQRLGVTTEDTHSYTTNEVSIGKGNIKLKDIPQSVSVVTRQRMDDQNMNSLQDAMRQVTGVTIKTYNSGSSLNDVYMRGFLVDQVQVDGVSQPTGQGDMATAFDLAMYDRVEVLRGPSGLYQGAGEPGGTINVVRKRALNQFAIGGELAGGSYDHYRSSVDVTGPLNDQGTVRGRFITAYENNKSFVDYAQNERPMVYGRLELDLDPSTTLSVGGAYQQNHSTPAFGLPAYASGKLLDVSRSTFVDAKWNELNEKVWETFAEVDHTLDNGGQFKTTLTYRDAETPKRNFTWADGAVDPDTGDSWAVAYNYYTHIKSIGADSFVTTPFEALGRTHEFTFGGEYQHLDKDFTYGGGDYFPINVFDPGSIDIPKQDYVKNNGNWSKSDQYGVYTRAKINVTDWLDVIGGSRVTWYESDAKNANAFFDNFGSAHTSINRKVVPYGALIGKLTPELSAYASYTGVFKPQSEIGSDNTPIGPRKGKQYEIGLKREFFDGRLNASIAMFRIYDENRAEYNNATAAYEAQGKARSQGWETELSGNLTDNWSIVTGYAFTSTKYLQSDDGTEGKTFSTITPKHNFNLWTKYAFTDGPLKDFSVGGGVRAVSDTYYQREVKFEQGGYAIATAQLGYKFNDNLSTTLTANNLFDRKYYDRVDASWGTNFYGDPRTLTLAVRAQY</sequence>
<evidence type="ECO:0000256" key="14">
    <source>
        <dbReference type="PROSITE-ProRule" id="PRU01360"/>
    </source>
</evidence>
<dbReference type="SUPFAM" id="SSF56935">
    <property type="entry name" value="Porins"/>
    <property type="match status" value="1"/>
</dbReference>
<dbReference type="Gene3D" id="3.55.50.30">
    <property type="match status" value="1"/>
</dbReference>
<protein>
    <submittedName>
        <fullName evidence="18">Ferripyoverdine receptor</fullName>
    </submittedName>
</protein>
<reference evidence="18 19" key="1">
    <citation type="submission" date="2019-09" db="EMBL/GenBank/DDBJ databases">
        <authorList>
            <person name="Chandra G."/>
            <person name="Truman W A."/>
        </authorList>
    </citation>
    <scope>NUCLEOTIDE SEQUENCE [LARGE SCALE GENOMIC DNA]</scope>
    <source>
        <strain evidence="18">PS918</strain>
    </source>
</reference>
<keyword evidence="6 14" id="KW-0812">Transmembrane</keyword>
<keyword evidence="10 15" id="KW-0798">TonB box</keyword>